<evidence type="ECO:0000256" key="2">
    <source>
        <dbReference type="ARBA" id="ARBA00022741"/>
    </source>
</evidence>
<dbReference type="PROSITE" id="PS50893">
    <property type="entry name" value="ABC_TRANSPORTER_2"/>
    <property type="match status" value="1"/>
</dbReference>
<gene>
    <name evidence="6" type="ORF">BKA15_005036</name>
</gene>
<dbReference type="InterPro" id="IPR017871">
    <property type="entry name" value="ABC_transporter-like_CS"/>
</dbReference>
<dbReference type="GO" id="GO:0005524">
    <property type="term" value="F:ATP binding"/>
    <property type="evidence" value="ECO:0007669"/>
    <property type="project" value="UniProtKB-KW"/>
</dbReference>
<keyword evidence="1" id="KW-0813">Transport</keyword>
<sequence>MIGSTLLELTEVTVIGGDTTIVDRVTTTAAAGSVIGLIGPNGAGKSTLLRTVTGTVRPAAGSVLIDGRPIRGWSARELARAVAFVPQNTNVDFGFTVRDVVLMGRHPHLGRFGVEGPADRELAEAALERTGTARLADRVITTLSGGERQLVLIAKALAQQPRILVLDEPVSALDLRHQLTVLRLIEAVAATGCLVVVAIHDLELAARCCDRLLLLDRGRLLADGPPAEVLRPDLIRAAFGVEASVRPHPDLNTITVTALDAVDREGELR</sequence>
<dbReference type="PANTHER" id="PTHR42794:SF1">
    <property type="entry name" value="HEMIN IMPORT ATP-BINDING PROTEIN HMUV"/>
    <property type="match status" value="1"/>
</dbReference>
<dbReference type="PANTHER" id="PTHR42794">
    <property type="entry name" value="HEMIN IMPORT ATP-BINDING PROTEIN HMUV"/>
    <property type="match status" value="1"/>
</dbReference>
<dbReference type="Proteomes" id="UP000569914">
    <property type="component" value="Unassembled WGS sequence"/>
</dbReference>
<evidence type="ECO:0000256" key="4">
    <source>
        <dbReference type="ARBA" id="ARBA00022967"/>
    </source>
</evidence>
<protein>
    <submittedName>
        <fullName evidence="6">Iron complex transport system ATP-binding protein</fullName>
    </submittedName>
</protein>
<dbReference type="InterPro" id="IPR003593">
    <property type="entry name" value="AAA+_ATPase"/>
</dbReference>
<name>A0A7Y9IBD2_9ACTN</name>
<evidence type="ECO:0000256" key="1">
    <source>
        <dbReference type="ARBA" id="ARBA00022448"/>
    </source>
</evidence>
<keyword evidence="2" id="KW-0547">Nucleotide-binding</keyword>
<dbReference type="InterPro" id="IPR027417">
    <property type="entry name" value="P-loop_NTPase"/>
</dbReference>
<dbReference type="SUPFAM" id="SSF52540">
    <property type="entry name" value="P-loop containing nucleoside triphosphate hydrolases"/>
    <property type="match status" value="1"/>
</dbReference>
<keyword evidence="4" id="KW-1278">Translocase</keyword>
<organism evidence="6 7">
    <name type="scientific">Microlunatus parietis</name>
    <dbReference type="NCBI Taxonomy" id="682979"/>
    <lineage>
        <taxon>Bacteria</taxon>
        <taxon>Bacillati</taxon>
        <taxon>Actinomycetota</taxon>
        <taxon>Actinomycetes</taxon>
        <taxon>Propionibacteriales</taxon>
        <taxon>Propionibacteriaceae</taxon>
        <taxon>Microlunatus</taxon>
    </lineage>
</organism>
<dbReference type="Gene3D" id="3.40.50.300">
    <property type="entry name" value="P-loop containing nucleotide triphosphate hydrolases"/>
    <property type="match status" value="1"/>
</dbReference>
<proteinExistence type="predicted"/>
<dbReference type="GO" id="GO:0016887">
    <property type="term" value="F:ATP hydrolysis activity"/>
    <property type="evidence" value="ECO:0007669"/>
    <property type="project" value="InterPro"/>
</dbReference>
<feature type="domain" description="ABC transporter" evidence="5">
    <location>
        <begin position="7"/>
        <end position="242"/>
    </location>
</feature>
<accession>A0A7Y9IBD2</accession>
<dbReference type="EMBL" id="JACCBU010000001">
    <property type="protein sequence ID" value="NYE73707.1"/>
    <property type="molecule type" value="Genomic_DNA"/>
</dbReference>
<evidence type="ECO:0000313" key="6">
    <source>
        <dbReference type="EMBL" id="NYE73707.1"/>
    </source>
</evidence>
<dbReference type="PROSITE" id="PS00211">
    <property type="entry name" value="ABC_TRANSPORTER_1"/>
    <property type="match status" value="1"/>
</dbReference>
<evidence type="ECO:0000313" key="7">
    <source>
        <dbReference type="Proteomes" id="UP000569914"/>
    </source>
</evidence>
<evidence type="ECO:0000259" key="5">
    <source>
        <dbReference type="PROSITE" id="PS50893"/>
    </source>
</evidence>
<dbReference type="AlphaFoldDB" id="A0A7Y9IBD2"/>
<dbReference type="InterPro" id="IPR003439">
    <property type="entry name" value="ABC_transporter-like_ATP-bd"/>
</dbReference>
<dbReference type="Pfam" id="PF00005">
    <property type="entry name" value="ABC_tran"/>
    <property type="match status" value="1"/>
</dbReference>
<dbReference type="FunFam" id="3.40.50.300:FF:000134">
    <property type="entry name" value="Iron-enterobactin ABC transporter ATP-binding protein"/>
    <property type="match status" value="1"/>
</dbReference>
<reference evidence="6 7" key="1">
    <citation type="submission" date="2020-07" db="EMBL/GenBank/DDBJ databases">
        <title>Sequencing the genomes of 1000 actinobacteria strains.</title>
        <authorList>
            <person name="Klenk H.-P."/>
        </authorList>
    </citation>
    <scope>NUCLEOTIDE SEQUENCE [LARGE SCALE GENOMIC DNA]</scope>
    <source>
        <strain evidence="6 7">DSM 22083</strain>
    </source>
</reference>
<keyword evidence="3 6" id="KW-0067">ATP-binding</keyword>
<comment type="caution">
    <text evidence="6">The sequence shown here is derived from an EMBL/GenBank/DDBJ whole genome shotgun (WGS) entry which is preliminary data.</text>
</comment>
<dbReference type="SMART" id="SM00382">
    <property type="entry name" value="AAA"/>
    <property type="match status" value="1"/>
</dbReference>
<dbReference type="CDD" id="cd03214">
    <property type="entry name" value="ABC_Iron-Siderophores_B12_Hemin"/>
    <property type="match status" value="1"/>
</dbReference>
<dbReference type="RefSeq" id="WP_179755401.1">
    <property type="nucleotide sequence ID" value="NZ_JACCBU010000001.1"/>
</dbReference>
<keyword evidence="7" id="KW-1185">Reference proteome</keyword>
<evidence type="ECO:0000256" key="3">
    <source>
        <dbReference type="ARBA" id="ARBA00022840"/>
    </source>
</evidence>